<dbReference type="NCBIfam" id="TIGR00426">
    <property type="entry name" value="competence protein ComEA helix-hairpin-helix repeat region"/>
    <property type="match status" value="1"/>
</dbReference>
<dbReference type="GO" id="GO:0003677">
    <property type="term" value="F:DNA binding"/>
    <property type="evidence" value="ECO:0007669"/>
    <property type="project" value="UniProtKB-KW"/>
</dbReference>
<dbReference type="PANTHER" id="PTHR21180:SF32">
    <property type="entry name" value="ENDONUCLEASE_EXONUCLEASE_PHOSPHATASE FAMILY DOMAIN-CONTAINING PROTEIN 1"/>
    <property type="match status" value="1"/>
</dbReference>
<evidence type="ECO:0000313" key="3">
    <source>
        <dbReference type="EMBL" id="NJP65264.1"/>
    </source>
</evidence>
<feature type="domain" description="Helix-hairpin-helix DNA-binding motif class 1" evidence="2">
    <location>
        <begin position="292"/>
        <end position="311"/>
    </location>
</feature>
<gene>
    <name evidence="3" type="ORF">HCJ92_02930</name>
</gene>
<dbReference type="Gene3D" id="1.10.150.320">
    <property type="entry name" value="Photosystem II 12 kDa extrinsic protein"/>
    <property type="match status" value="1"/>
</dbReference>
<feature type="compositionally biased region" description="Pro residues" evidence="1">
    <location>
        <begin position="177"/>
        <end position="189"/>
    </location>
</feature>
<dbReference type="InterPro" id="IPR003583">
    <property type="entry name" value="Hlx-hairpin-Hlx_DNA-bd_motif"/>
</dbReference>
<feature type="compositionally biased region" description="Low complexity" evidence="1">
    <location>
        <begin position="41"/>
        <end position="54"/>
    </location>
</feature>
<reference evidence="3 4" key="1">
    <citation type="submission" date="2020-03" db="EMBL/GenBank/DDBJ databases">
        <title>Draft genome of Streptomyces sp. ventii, isolated from the Axial Seamount in the Pacific Ocean, and resequencing of the two type strains Streptomyces lonarensis strain NCL 716 and Streptomyces bohaiensis strain 11A07.</title>
        <authorList>
            <person name="Loughran R.M."/>
            <person name="Pfannmuller K.M."/>
            <person name="Wasson B.J."/>
            <person name="Deadmond M.C."/>
            <person name="Paddock B.E."/>
            <person name="Koyack M.J."/>
            <person name="Gallegos D.A."/>
            <person name="Mitchell E.A."/>
            <person name="Ushijima B."/>
            <person name="Saw J.H."/>
            <person name="Mcphail K.L."/>
            <person name="Videau P."/>
        </authorList>
    </citation>
    <scope>NUCLEOTIDE SEQUENCE [LARGE SCALE GENOMIC DNA]</scope>
    <source>
        <strain evidence="4">5675061</strain>
    </source>
</reference>
<organism evidence="3 4">
    <name type="scientific">Streptomyces spiramenti</name>
    <dbReference type="NCBI Taxonomy" id="2720606"/>
    <lineage>
        <taxon>Bacteria</taxon>
        <taxon>Bacillati</taxon>
        <taxon>Actinomycetota</taxon>
        <taxon>Actinomycetes</taxon>
        <taxon>Kitasatosporales</taxon>
        <taxon>Streptomycetaceae</taxon>
        <taxon>Streptomyces</taxon>
    </lineage>
</organism>
<sequence length="344" mass="35378">MTSRTISETRGPGRGGRRRAETDLARTRVRAAALLGKPDSADAAAVGVPAPAGGATIGSEEHPTAPAAIERAVPPAPERPDRDEQPIPAADRRRAPSEDGGTPHQGRLPFALRARLACQDALSGWILPRCGIEPRTLAAAGVVLAVAVGFAVHHYWTGRPQDFDPGDGKVVAAAPEPVSPPAPSGPPTPADHHLSPEDPAAATSLVVDVAGEVVDPGLRTLPPGSRVGDAIDAAGGPVPGAETDLINRARPLTDGEHIVVGGDAHQPGDAPAPVRQGFDSQGKVRLNTATADDLEELPGVGPVLAGSIIAHREQHGQFTSVDQLIAVSGIGETRLADLRERMVL</sequence>
<dbReference type="SMART" id="SM00278">
    <property type="entry name" value="HhH1"/>
    <property type="match status" value="2"/>
</dbReference>
<feature type="compositionally biased region" description="Basic and acidic residues" evidence="1">
    <location>
        <begin position="78"/>
        <end position="97"/>
    </location>
</feature>
<keyword evidence="4" id="KW-1185">Reference proteome</keyword>
<feature type="region of interest" description="Disordered" evidence="1">
    <location>
        <begin position="1"/>
        <end position="106"/>
    </location>
</feature>
<dbReference type="PANTHER" id="PTHR21180">
    <property type="entry name" value="ENDONUCLEASE/EXONUCLEASE/PHOSPHATASE FAMILY DOMAIN-CONTAINING PROTEIN 1"/>
    <property type="match status" value="1"/>
</dbReference>
<protein>
    <submittedName>
        <fullName evidence="3">ComEA family DNA-binding protein</fullName>
    </submittedName>
</protein>
<dbReference type="InterPro" id="IPR051675">
    <property type="entry name" value="Endo/Exo/Phosphatase_dom_1"/>
</dbReference>
<dbReference type="InterPro" id="IPR004509">
    <property type="entry name" value="Competence_ComEA_HhH"/>
</dbReference>
<evidence type="ECO:0000256" key="1">
    <source>
        <dbReference type="SAM" id="MobiDB-lite"/>
    </source>
</evidence>
<name>A0ABX1ADR5_9ACTN</name>
<accession>A0ABX1ADR5</accession>
<dbReference type="Pfam" id="PF10531">
    <property type="entry name" value="SLBB"/>
    <property type="match status" value="1"/>
</dbReference>
<evidence type="ECO:0000259" key="2">
    <source>
        <dbReference type="SMART" id="SM00278"/>
    </source>
</evidence>
<feature type="region of interest" description="Disordered" evidence="1">
    <location>
        <begin position="173"/>
        <end position="197"/>
    </location>
</feature>
<dbReference type="EMBL" id="JAAVJB010000011">
    <property type="protein sequence ID" value="NJP65264.1"/>
    <property type="molecule type" value="Genomic_DNA"/>
</dbReference>
<comment type="caution">
    <text evidence="3">The sequence shown here is derived from an EMBL/GenBank/DDBJ whole genome shotgun (WGS) entry which is preliminary data.</text>
</comment>
<proteinExistence type="predicted"/>
<dbReference type="Proteomes" id="UP000746503">
    <property type="component" value="Unassembled WGS sequence"/>
</dbReference>
<evidence type="ECO:0000313" key="4">
    <source>
        <dbReference type="Proteomes" id="UP000746503"/>
    </source>
</evidence>
<keyword evidence="3" id="KW-0238">DNA-binding</keyword>
<dbReference type="InterPro" id="IPR019554">
    <property type="entry name" value="Soluble_ligand-bd"/>
</dbReference>
<feature type="domain" description="Helix-hairpin-helix DNA-binding motif class 1" evidence="2">
    <location>
        <begin position="322"/>
        <end position="341"/>
    </location>
</feature>
<dbReference type="Pfam" id="PF12836">
    <property type="entry name" value="HHH_3"/>
    <property type="match status" value="1"/>
</dbReference>
<dbReference type="SUPFAM" id="SSF47781">
    <property type="entry name" value="RuvA domain 2-like"/>
    <property type="match status" value="1"/>
</dbReference>
<dbReference type="InterPro" id="IPR010994">
    <property type="entry name" value="RuvA_2-like"/>
</dbReference>